<evidence type="ECO:0000256" key="2">
    <source>
        <dbReference type="SAM" id="MobiDB-lite"/>
    </source>
</evidence>
<feature type="compositionally biased region" description="Gly residues" evidence="2">
    <location>
        <begin position="7"/>
        <end position="25"/>
    </location>
</feature>
<evidence type="ECO:0000256" key="1">
    <source>
        <dbReference type="SAM" id="Coils"/>
    </source>
</evidence>
<protein>
    <submittedName>
        <fullName evidence="3">Uncharacterized protein</fullName>
    </submittedName>
</protein>
<dbReference type="KEGG" id="vg:65129125"/>
<reference evidence="3 4" key="1">
    <citation type="submission" date="2020-07" db="EMBL/GenBank/DDBJ databases">
        <title>Taxonomic proposal: Crassvirales, a new order of highly abundant and diverse bacterial viruses.</title>
        <authorList>
            <person name="Shkoporov A.N."/>
            <person name="Stockdale S.R."/>
            <person name="Guerin E."/>
            <person name="Ross R.P."/>
            <person name="Hill C."/>
        </authorList>
    </citation>
    <scope>NUCLEOTIDE SEQUENCE [LARGE SCALE GENOMIC DNA]</scope>
</reference>
<keyword evidence="1" id="KW-0175">Coiled coil</keyword>
<feature type="compositionally biased region" description="Low complexity" evidence="2">
    <location>
        <begin position="72"/>
        <end position="82"/>
    </location>
</feature>
<proteinExistence type="predicted"/>
<keyword evidence="4" id="KW-1185">Reference proteome</keyword>
<feature type="region of interest" description="Disordered" evidence="2">
    <location>
        <begin position="1"/>
        <end position="85"/>
    </location>
</feature>
<dbReference type="RefSeq" id="YP_010110805.1">
    <property type="nucleotide sequence ID" value="NC_055874.1"/>
</dbReference>
<dbReference type="GeneID" id="65129125"/>
<feature type="compositionally biased region" description="Low complexity" evidence="2">
    <location>
        <begin position="46"/>
        <end position="65"/>
    </location>
</feature>
<name>A0A7M1RW47_9CAUD</name>
<sequence>MPEVDFGFGGGSSGDNAGATGGQAGDGVNDINNGGNSLTPPDINDDNNGNSNDNNGAGDTNGNNGTDDKGNSDNSGDGNSNAIPHDYEAGTEIEVDGSTYSVAENGDILDKDGNVFKEAKDVKEWVASFEIEDTNPDEINIENLQKTFDVELTDENGKPIEFENTPDGVKAYVESIIEVQKEEIQEAAINTLYAKYPILETLVPYIATNGGSIEGFTDIKDRSGVTIDESNEAQQESIIRESWAEQKISGNVDNYIAYLKANGMLLDTAKAELAALQEKDASLREQLAQEAEEAEQAAIERETKFWTGVKETIDSRNIAGYKIPDTIIIERDGKKISATPDDFFNYMYQVDANGKSRYDNDLAKESLEDRRNDAILRAYLKFVGGNYTNLVDMAINDKEVKKLKLIAKSRNHSSVKINKPQTNKGKDIDLGFK</sequence>
<feature type="compositionally biased region" description="Basic and acidic residues" evidence="2">
    <location>
        <begin position="424"/>
        <end position="433"/>
    </location>
</feature>
<feature type="region of interest" description="Disordered" evidence="2">
    <location>
        <begin position="414"/>
        <end position="433"/>
    </location>
</feature>
<feature type="compositionally biased region" description="Polar residues" evidence="2">
    <location>
        <begin position="414"/>
        <end position="423"/>
    </location>
</feature>
<evidence type="ECO:0000313" key="3">
    <source>
        <dbReference type="EMBL" id="QOR58647.1"/>
    </source>
</evidence>
<organism evidence="3 4">
    <name type="scientific">uncultured phage cr3_1</name>
    <dbReference type="NCBI Taxonomy" id="2772065"/>
    <lineage>
        <taxon>Viruses</taxon>
        <taxon>Duplodnaviria</taxon>
        <taxon>Heunggongvirae</taxon>
        <taxon>Uroviricota</taxon>
        <taxon>Caudoviricetes</taxon>
        <taxon>Crassvirales</taxon>
        <taxon>Intestiviridae</taxon>
        <taxon>Crudevirinae</taxon>
        <taxon>Diorhovirus</taxon>
        <taxon>Diorhovirus intestinalis</taxon>
    </lineage>
</organism>
<dbReference type="EMBL" id="MT774381">
    <property type="protein sequence ID" value="QOR58647.1"/>
    <property type="molecule type" value="Genomic_DNA"/>
</dbReference>
<feature type="coiled-coil region" evidence="1">
    <location>
        <begin position="266"/>
        <end position="304"/>
    </location>
</feature>
<accession>A0A7M1RW47</accession>
<evidence type="ECO:0000313" key="4">
    <source>
        <dbReference type="Proteomes" id="UP000594037"/>
    </source>
</evidence>
<dbReference type="Proteomes" id="UP000594037">
    <property type="component" value="Segment"/>
</dbReference>
<feature type="compositionally biased region" description="Low complexity" evidence="2">
    <location>
        <begin position="26"/>
        <end position="36"/>
    </location>
</feature>